<gene>
    <name evidence="5" type="ORF">METZ01_LOCUS247523</name>
</gene>
<evidence type="ECO:0000313" key="5">
    <source>
        <dbReference type="EMBL" id="SVB94669.1"/>
    </source>
</evidence>
<dbReference type="InterPro" id="IPR004821">
    <property type="entry name" value="Cyt_trans-like"/>
</dbReference>
<reference evidence="5" key="1">
    <citation type="submission" date="2018-05" db="EMBL/GenBank/DDBJ databases">
        <authorList>
            <person name="Lanie J.A."/>
            <person name="Ng W.-L."/>
            <person name="Kazmierczak K.M."/>
            <person name="Andrzejewski T.M."/>
            <person name="Davidsen T.M."/>
            <person name="Wayne K.J."/>
            <person name="Tettelin H."/>
            <person name="Glass J.I."/>
            <person name="Rusch D."/>
            <person name="Podicherti R."/>
            <person name="Tsui H.-C.T."/>
            <person name="Winkler M.E."/>
        </authorList>
    </citation>
    <scope>NUCLEOTIDE SEQUENCE</scope>
</reference>
<dbReference type="InterPro" id="IPR014729">
    <property type="entry name" value="Rossmann-like_a/b/a_fold"/>
</dbReference>
<dbReference type="InterPro" id="IPR011611">
    <property type="entry name" value="PfkB_dom"/>
</dbReference>
<evidence type="ECO:0000256" key="1">
    <source>
        <dbReference type="ARBA" id="ARBA00023268"/>
    </source>
</evidence>
<dbReference type="GO" id="GO:0005829">
    <property type="term" value="C:cytosol"/>
    <property type="evidence" value="ECO:0007669"/>
    <property type="project" value="TreeGrafter"/>
</dbReference>
<evidence type="ECO:0000259" key="3">
    <source>
        <dbReference type="Pfam" id="PF00294"/>
    </source>
</evidence>
<organism evidence="5">
    <name type="scientific">marine metagenome</name>
    <dbReference type="NCBI Taxonomy" id="408172"/>
    <lineage>
        <taxon>unclassified sequences</taxon>
        <taxon>metagenomes</taxon>
        <taxon>ecological metagenomes</taxon>
    </lineage>
</organism>
<dbReference type="AlphaFoldDB" id="A0A382I5Z1"/>
<dbReference type="SUPFAM" id="SSF53613">
    <property type="entry name" value="Ribokinase-like"/>
    <property type="match status" value="1"/>
</dbReference>
<protein>
    <recommendedName>
        <fullName evidence="6">D-glycero-beta-D-manno-heptose 1-phosphate adenylyltransferase</fullName>
    </recommendedName>
</protein>
<dbReference type="Gene3D" id="3.40.1190.20">
    <property type="match status" value="1"/>
</dbReference>
<evidence type="ECO:0008006" key="6">
    <source>
        <dbReference type="Google" id="ProtNLM"/>
    </source>
</evidence>
<evidence type="ECO:0000256" key="2">
    <source>
        <dbReference type="ARBA" id="ARBA00023277"/>
    </source>
</evidence>
<dbReference type="PANTHER" id="PTHR46969:SF1">
    <property type="entry name" value="BIFUNCTIONAL PROTEIN HLDE"/>
    <property type="match status" value="1"/>
</dbReference>
<proteinExistence type="predicted"/>
<dbReference type="NCBIfam" id="TIGR00125">
    <property type="entry name" value="cyt_tran_rel"/>
    <property type="match status" value="1"/>
</dbReference>
<dbReference type="EMBL" id="UINC01065229">
    <property type="protein sequence ID" value="SVB94669.1"/>
    <property type="molecule type" value="Genomic_DNA"/>
</dbReference>
<evidence type="ECO:0000259" key="4">
    <source>
        <dbReference type="Pfam" id="PF01467"/>
    </source>
</evidence>
<dbReference type="GO" id="GO:0033785">
    <property type="term" value="F:heptose 7-phosphate kinase activity"/>
    <property type="evidence" value="ECO:0007669"/>
    <property type="project" value="TreeGrafter"/>
</dbReference>
<sequence>MIKVYGDIMLDRWIIGKADRVSPEADVLILNEHHQTFNLGGAANLAINLKNINVDIELYGAIGTDKEGIKVLKLLENTDVIVNLASDLKITTTKTRLVGNSGQHLLRWDREEVYYGLDAIDRLKENVYANDIVIISDYNKGTVSEDTIEDLLSIADIKLFVDPKQDARFYDGAFLVKPNMKEYESWNGKYNKTYALEYMRDHNWTWLIVTAGANGIHVLNKNGDYNYFKEDTKEVSDVTGAGDIVLAVIVYAYNKGLSIPSACELACYAATRSVEKRGVVPVTLDDLDRGIVWTNGVFDILHTGHLKLLRHAHKLGKRLVVGVNSDASVRRLKGENRPINNELKRKETLEELGFIDEVIIFDEDTPIDTIKKIKPNIIVKGDDYTVETTVGNEMAKVVIFPRVEGHSTTDLIKKIKQ</sequence>
<dbReference type="InterPro" id="IPR029056">
    <property type="entry name" value="Ribokinase-like"/>
</dbReference>
<feature type="domain" description="Carbohydrate kinase PfkB" evidence="3">
    <location>
        <begin position="4"/>
        <end position="280"/>
    </location>
</feature>
<dbReference type="Pfam" id="PF01467">
    <property type="entry name" value="CTP_transf_like"/>
    <property type="match status" value="1"/>
</dbReference>
<dbReference type="Pfam" id="PF00294">
    <property type="entry name" value="PfkB"/>
    <property type="match status" value="1"/>
</dbReference>
<keyword evidence="2" id="KW-0119">Carbohydrate metabolism</keyword>
<dbReference type="Gene3D" id="3.40.50.620">
    <property type="entry name" value="HUPs"/>
    <property type="match status" value="1"/>
</dbReference>
<dbReference type="PANTHER" id="PTHR46969">
    <property type="entry name" value="BIFUNCTIONAL PROTEIN HLDE"/>
    <property type="match status" value="1"/>
</dbReference>
<name>A0A382I5Z1_9ZZZZ</name>
<dbReference type="SUPFAM" id="SSF52374">
    <property type="entry name" value="Nucleotidylyl transferase"/>
    <property type="match status" value="1"/>
</dbReference>
<dbReference type="GO" id="GO:0033786">
    <property type="term" value="F:heptose-1-phosphate adenylyltransferase activity"/>
    <property type="evidence" value="ECO:0007669"/>
    <property type="project" value="TreeGrafter"/>
</dbReference>
<accession>A0A382I5Z1</accession>
<keyword evidence="1" id="KW-0511">Multifunctional enzyme</keyword>
<feature type="domain" description="Cytidyltransferase-like" evidence="4">
    <location>
        <begin position="293"/>
        <end position="388"/>
    </location>
</feature>